<organism evidence="3 4">
    <name type="scientific">Blastocystis sp. subtype 1 (strain ATCC 50177 / NandII)</name>
    <dbReference type="NCBI Taxonomy" id="478820"/>
    <lineage>
        <taxon>Eukaryota</taxon>
        <taxon>Sar</taxon>
        <taxon>Stramenopiles</taxon>
        <taxon>Bigyra</taxon>
        <taxon>Opalozoa</taxon>
        <taxon>Opalinata</taxon>
        <taxon>Blastocystidae</taxon>
        <taxon>Blastocystis</taxon>
    </lineage>
</organism>
<name>A0A196SPL8_BLAHN</name>
<gene>
    <name evidence="3" type="ORF">AV274_0501</name>
</gene>
<keyword evidence="1" id="KW-0472">Membrane</keyword>
<dbReference type="Gene3D" id="2.60.120.260">
    <property type="entry name" value="Galactose-binding domain-like"/>
    <property type="match status" value="2"/>
</dbReference>
<evidence type="ECO:0000256" key="1">
    <source>
        <dbReference type="SAM" id="Phobius"/>
    </source>
</evidence>
<comment type="caution">
    <text evidence="3">The sequence shown here is derived from an EMBL/GenBank/DDBJ whole genome shotgun (WGS) entry which is preliminary data.</text>
</comment>
<feature type="chain" id="PRO_5008274740" evidence="2">
    <location>
        <begin position="20"/>
        <end position="1633"/>
    </location>
</feature>
<keyword evidence="1" id="KW-1133">Transmembrane helix</keyword>
<evidence type="ECO:0000313" key="3">
    <source>
        <dbReference type="EMBL" id="OAO17759.1"/>
    </source>
</evidence>
<dbReference type="InterPro" id="IPR013783">
    <property type="entry name" value="Ig-like_fold"/>
</dbReference>
<reference evidence="3 4" key="1">
    <citation type="submission" date="2016-05" db="EMBL/GenBank/DDBJ databases">
        <title>Nuclear genome of Blastocystis sp. subtype 1 NandII.</title>
        <authorList>
            <person name="Gentekaki E."/>
            <person name="Curtis B."/>
            <person name="Stairs C."/>
            <person name="Eme L."/>
            <person name="Herman E."/>
            <person name="Klimes V."/>
            <person name="Arias M.C."/>
            <person name="Elias M."/>
            <person name="Hilliou F."/>
            <person name="Klute M."/>
            <person name="Malik S.-B."/>
            <person name="Pightling A."/>
            <person name="Rachubinski R."/>
            <person name="Salas D."/>
            <person name="Schlacht A."/>
            <person name="Suga H."/>
            <person name="Archibald J."/>
            <person name="Ball S.G."/>
            <person name="Clark G."/>
            <person name="Dacks J."/>
            <person name="Van Der Giezen M."/>
            <person name="Tsaousis A."/>
            <person name="Roger A."/>
        </authorList>
    </citation>
    <scope>NUCLEOTIDE SEQUENCE [LARGE SCALE GENOMIC DNA]</scope>
    <source>
        <strain evidence="4">ATCC 50177 / NandII</strain>
    </source>
</reference>
<dbReference type="Pfam" id="PF05345">
    <property type="entry name" value="He_PIG"/>
    <property type="match status" value="1"/>
</dbReference>
<protein>
    <submittedName>
        <fullName evidence="3">He PIG protein family</fullName>
    </submittedName>
</protein>
<keyword evidence="1" id="KW-0812">Transmembrane</keyword>
<proteinExistence type="predicted"/>
<keyword evidence="2" id="KW-0732">Signal</keyword>
<dbReference type="Proteomes" id="UP000078348">
    <property type="component" value="Unassembled WGS sequence"/>
</dbReference>
<sequence>MRDSILVFLLLAAISVATCTDNQVFVKITKTSTRYAGEESIQIIAGTEIVYQSQTYEVDKTKSYDVCLPATTEDQYTLVLKDRLSDSWTDGSFIQFEGEYGNIVLKTFMTEMKEERVPLSLYTPVKKTDTWKMASEFAEQWNAYSYQDAAWTDYASASPLTLSSTLYFRKTFVGLENMAAAELRVNYKFGVVAYINGAEVFRDNMPAGEVTPATLATGAYETMEYRGLVRSANKAQSAQSVLAIELHPLQAGAETAFGAFLALYASSFPNSKCYIVPAVPTLTASAGLNAPKAMDFNKGGMSFTSYEKPVSLLYDYSAAGLYAVNGARVFPSSAVSSSPTGFEIAGSDSASQGFTPVFVAAGWKYSVKTPTYDAAMSDPEAYKYYRVTVTTTASSDVRIYEMNLLVCNRAPPTSIKYPMAAYSFLALYESVAIEPVSSEFSNCTVTPALPAGLHLTATCGIAGIAQAASSATYVITTPQYGGISGTLTLTITECTGTMLRLLRTYASFSTYEKFSVKDHASGETLMVVDYATSQQDKTEVAYPLCVSVPRISVVVESTEKFWKKGSFLRVQAYISITDFDTIAFLRYDSNLALPTTVPVQVAAAVKPGAAWHYKMGAVPAQWWNDSTSGWEEAAPGQFPASSTTVQLYKKQFTASSLAGLAGFTFAVKYKAGCIVMLNGHEVFRKGVDGELTASTTPSGSYNTLAFRRVTVPLVSNGVAFLREGANTIAVAVVTMPSEQGAATFDCFARFTTPETSRVYEYTMTQYGISGTNGEPFGRFFSQYISGLTSNNWIQLELDNDRREWINAMDVQAYYLKLDNPAREFTFQAKNPEDSAWTDLAVVGNMTWSSPGQHRKLWIQATKPYSIFRWTNFGRGNAEKTNWNLQALDLLVEAVPATIPALTYESVAIYRDIEMAEVYPSSSLYYGFACTALPRDIVIDPYTGVISGTPRALQPATVYTVTATSVNGQPAEATVSIAVEKCYGGKGLMTIAWRTDAFGNENSYALYRGRGTAGEAVRQSTFVPVSSGMFYVDVCYEHGLYTFQGVDSVGDGWSPATGYRLTVDQGEFPVDMRELPRMPKPASVTTVFSTYFPFQVEFEEWSVLAEGAPVAGWTTADFAESWPVLFPSAIGTAQQTTVYLRKAFAIPSLDDYYVLNVRAKFAGGCVAYFNGRLVARFFLPATFDAATEGEPHEPGFYKFHVILAVNGATEASNVLAFELHRAAGVSSAEPVVFDATGVFGVEECSPLADTVLDFETEATEGAVGNLFDFQAFTSLSFENVVDAYVQWSVANRVGSVFNEYGYYPQSAPQWGYSLFGKFADDEEWNNISESLAVTDVSRTFASHAVEVGMVGYHTYKFVVESEPAEAALIDAFLFRYCKATGTVCPGIDEYPAVAEGQLSPAVCPYGFTGYLYRLCQDGQLSDVHSERCLYKLPQNLTYGVESVTLVKDVEMEPLTPSFVNLIQYFNVSEVVDSLLPAGLTLDPVTGVISGIPTTLVEAMPVEIVGENAAGIVSTRFLLTVRKGSCAAEGKWPATPVDLEAVYECQAGGSFVGTQKRQCLLGKKDGEWQPETGMCVSVVLIVVVVVIVVIVIVVVVILIIRHAASHAVVSNTGRSAGMKKAKQAPAAAKTKAVKV</sequence>
<feature type="signal peptide" evidence="2">
    <location>
        <begin position="1"/>
        <end position="19"/>
    </location>
</feature>
<feature type="transmembrane region" description="Helical" evidence="1">
    <location>
        <begin position="1576"/>
        <end position="1598"/>
    </location>
</feature>
<dbReference type="Gene3D" id="2.60.40.10">
    <property type="entry name" value="Immunoglobulins"/>
    <property type="match status" value="2"/>
</dbReference>
<keyword evidence="4" id="KW-1185">Reference proteome</keyword>
<accession>A0A196SPL8</accession>
<evidence type="ECO:0000313" key="4">
    <source>
        <dbReference type="Proteomes" id="UP000078348"/>
    </source>
</evidence>
<dbReference type="EMBL" id="LXWW01000018">
    <property type="protein sequence ID" value="OAO17759.1"/>
    <property type="molecule type" value="Genomic_DNA"/>
</dbReference>
<evidence type="ECO:0000256" key="2">
    <source>
        <dbReference type="SAM" id="SignalP"/>
    </source>
</evidence>